<evidence type="ECO:0000313" key="8">
    <source>
        <dbReference type="EMBL" id="MFC6672486.1"/>
    </source>
</evidence>
<feature type="domain" description="Metallo-beta-lactamase" evidence="7">
    <location>
        <begin position="476"/>
        <end position="660"/>
    </location>
</feature>
<dbReference type="InterPro" id="IPR004797">
    <property type="entry name" value="Competence_ComEC/Rec2"/>
</dbReference>
<dbReference type="Pfam" id="PF13567">
    <property type="entry name" value="DUF4131"/>
    <property type="match status" value="1"/>
</dbReference>
<keyword evidence="3 6" id="KW-0812">Transmembrane</keyword>
<evidence type="ECO:0000256" key="6">
    <source>
        <dbReference type="SAM" id="Phobius"/>
    </source>
</evidence>
<feature type="transmembrane region" description="Helical" evidence="6">
    <location>
        <begin position="262"/>
        <end position="283"/>
    </location>
</feature>
<name>A0ABW2A530_9GAMM</name>
<feature type="transmembrane region" description="Helical" evidence="6">
    <location>
        <begin position="236"/>
        <end position="255"/>
    </location>
</feature>
<feature type="transmembrane region" description="Helical" evidence="6">
    <location>
        <begin position="196"/>
        <end position="216"/>
    </location>
</feature>
<dbReference type="PANTHER" id="PTHR30619">
    <property type="entry name" value="DNA INTERNALIZATION/COMPETENCE PROTEIN COMEC/REC2"/>
    <property type="match status" value="1"/>
</dbReference>
<evidence type="ECO:0000256" key="3">
    <source>
        <dbReference type="ARBA" id="ARBA00022692"/>
    </source>
</evidence>
<feature type="transmembrane region" description="Helical" evidence="6">
    <location>
        <begin position="363"/>
        <end position="383"/>
    </location>
</feature>
<feature type="transmembrane region" description="Helical" evidence="6">
    <location>
        <begin position="6"/>
        <end position="28"/>
    </location>
</feature>
<keyword evidence="5 6" id="KW-0472">Membrane</keyword>
<feature type="transmembrane region" description="Helical" evidence="6">
    <location>
        <begin position="332"/>
        <end position="351"/>
    </location>
</feature>
<keyword evidence="4 6" id="KW-1133">Transmembrane helix</keyword>
<dbReference type="CDD" id="cd07731">
    <property type="entry name" value="ComA-like_MBL-fold"/>
    <property type="match status" value="1"/>
</dbReference>
<dbReference type="NCBIfam" id="TIGR00361">
    <property type="entry name" value="ComEC_Rec2"/>
    <property type="match status" value="1"/>
</dbReference>
<dbReference type="Proteomes" id="UP001596422">
    <property type="component" value="Unassembled WGS sequence"/>
</dbReference>
<evidence type="ECO:0000256" key="5">
    <source>
        <dbReference type="ARBA" id="ARBA00023136"/>
    </source>
</evidence>
<dbReference type="InterPro" id="IPR052159">
    <property type="entry name" value="Competence_DNA_uptake"/>
</dbReference>
<dbReference type="InterPro" id="IPR035681">
    <property type="entry name" value="ComA-like_MBL"/>
</dbReference>
<dbReference type="EMBL" id="JBHSWE010000001">
    <property type="protein sequence ID" value="MFC6672486.1"/>
    <property type="molecule type" value="Genomic_DNA"/>
</dbReference>
<feature type="transmembrane region" description="Helical" evidence="6">
    <location>
        <begin position="420"/>
        <end position="438"/>
    </location>
</feature>
<dbReference type="InterPro" id="IPR025405">
    <property type="entry name" value="DUF4131"/>
</dbReference>
<dbReference type="SMART" id="SM00849">
    <property type="entry name" value="Lactamase_B"/>
    <property type="match status" value="1"/>
</dbReference>
<evidence type="ECO:0000256" key="1">
    <source>
        <dbReference type="ARBA" id="ARBA00004651"/>
    </source>
</evidence>
<evidence type="ECO:0000313" key="9">
    <source>
        <dbReference type="Proteomes" id="UP001596422"/>
    </source>
</evidence>
<dbReference type="RefSeq" id="WP_379910921.1">
    <property type="nucleotide sequence ID" value="NZ_JBHSWE010000001.1"/>
</dbReference>
<feature type="transmembrane region" description="Helical" evidence="6">
    <location>
        <begin position="445"/>
        <end position="462"/>
    </location>
</feature>
<feature type="transmembrane region" description="Helical" evidence="6">
    <location>
        <begin position="390"/>
        <end position="408"/>
    </location>
</feature>
<dbReference type="SUPFAM" id="SSF56281">
    <property type="entry name" value="Metallo-hydrolase/oxidoreductase"/>
    <property type="match status" value="1"/>
</dbReference>
<dbReference type="PANTHER" id="PTHR30619:SF1">
    <property type="entry name" value="RECOMBINATION PROTEIN 2"/>
    <property type="match status" value="1"/>
</dbReference>
<proteinExistence type="predicted"/>
<accession>A0ABW2A530</accession>
<comment type="caution">
    <text evidence="8">The sequence shown here is derived from an EMBL/GenBank/DDBJ whole genome shotgun (WGS) entry which is preliminary data.</text>
</comment>
<dbReference type="InterPro" id="IPR001279">
    <property type="entry name" value="Metallo-B-lactamas"/>
</dbReference>
<protein>
    <submittedName>
        <fullName evidence="8">DNA internalization-related competence protein ComEC/Rec2</fullName>
    </submittedName>
</protein>
<organism evidence="8 9">
    <name type="scientific">Marinobacterium aestuariivivens</name>
    <dbReference type="NCBI Taxonomy" id="1698799"/>
    <lineage>
        <taxon>Bacteria</taxon>
        <taxon>Pseudomonadati</taxon>
        <taxon>Pseudomonadota</taxon>
        <taxon>Gammaproteobacteria</taxon>
        <taxon>Oceanospirillales</taxon>
        <taxon>Oceanospirillaceae</taxon>
        <taxon>Marinobacterium</taxon>
    </lineage>
</organism>
<dbReference type="NCBIfam" id="TIGR00360">
    <property type="entry name" value="ComEC_N-term"/>
    <property type="match status" value="1"/>
</dbReference>
<dbReference type="Pfam" id="PF03772">
    <property type="entry name" value="Competence"/>
    <property type="match status" value="1"/>
</dbReference>
<keyword evidence="9" id="KW-1185">Reference proteome</keyword>
<sequence length="716" mass="79078">MVAAGSAAAVGTLAAPGTAFWLGLLLAVTHGHWQLWHRLDPALQGRDHRLVGEVTGLPVAGVAVQRFELRVLEQQGSRLRRVRLSWYDPEELLRPGDIVELDVRLKPPRGLWNPGAFDYERWALARGIDAGGYVRAWHGRRGHGWSIDRWRAALAARLYRGIEDPSVSALARALLLGDRNGLDSGDWEQLRRTGTVHLLVVSGLHIGILVGVGWLLGRGLCRLFPADRAPAVMLRLVPVLTALLLSGVYVLLAGSGLATQRAWMMAAALLLSGFWLRPLSVWQRWWLALGLVLTTHPLAAQEAGLWLSFGAVAILLLLSMERSRQRLWRRLLRVQLAVFCLMAPLLLGWFAQLSLIGPLVNVVAIPLLPLLILGLVPLLLGLWSGVAWPVELYVLTVGWLWDGLGWLAHWPGAALMLPVAPWPLLAFALVAALVLVLPLGPRPRLAALSIWLLALFLVPSPASTDRFRVWVFDVGQGLAVLVEAGGRRLLYDTGPAYVSGNAAFERAVLPYLQRNGIERLDRLVISHADNDHAGGRAQVLQWLDVGRRETGSPALRAREGYGVCRAGQQWRWGEVRFRYLHGGEGVNENDRSCVLLIEAGDCRLLLTGDIEAPVERRLVDRGQLQPVTWLVASHHGSRSSSIAPFLQILRPGVGLFSAGYLNPYGHPAAEVVERFRRFGIETLNTAEAGAIELRAVRDGQCRLRAWRDAKKRYWSE</sequence>
<feature type="transmembrane region" description="Helical" evidence="6">
    <location>
        <begin position="303"/>
        <end position="320"/>
    </location>
</feature>
<dbReference type="Gene3D" id="3.60.15.10">
    <property type="entry name" value="Ribonuclease Z/Hydroxyacylglutathione hydrolase-like"/>
    <property type="match status" value="1"/>
</dbReference>
<dbReference type="Pfam" id="PF00753">
    <property type="entry name" value="Lactamase_B"/>
    <property type="match status" value="1"/>
</dbReference>
<dbReference type="InterPro" id="IPR036866">
    <property type="entry name" value="RibonucZ/Hydroxyglut_hydro"/>
</dbReference>
<keyword evidence="2" id="KW-1003">Cell membrane</keyword>
<reference evidence="9" key="1">
    <citation type="journal article" date="2019" name="Int. J. Syst. Evol. Microbiol.">
        <title>The Global Catalogue of Microorganisms (GCM) 10K type strain sequencing project: providing services to taxonomists for standard genome sequencing and annotation.</title>
        <authorList>
            <consortium name="The Broad Institute Genomics Platform"/>
            <consortium name="The Broad Institute Genome Sequencing Center for Infectious Disease"/>
            <person name="Wu L."/>
            <person name="Ma J."/>
        </authorList>
    </citation>
    <scope>NUCLEOTIDE SEQUENCE [LARGE SCALE GENOMIC DNA]</scope>
    <source>
        <strain evidence="9">NBRC 111756</strain>
    </source>
</reference>
<gene>
    <name evidence="8" type="ORF">ACFQDL_22260</name>
</gene>
<evidence type="ECO:0000256" key="4">
    <source>
        <dbReference type="ARBA" id="ARBA00022989"/>
    </source>
</evidence>
<evidence type="ECO:0000259" key="7">
    <source>
        <dbReference type="SMART" id="SM00849"/>
    </source>
</evidence>
<comment type="subcellular location">
    <subcellularLocation>
        <location evidence="1">Cell membrane</location>
        <topology evidence="1">Multi-pass membrane protein</topology>
    </subcellularLocation>
</comment>
<evidence type="ECO:0000256" key="2">
    <source>
        <dbReference type="ARBA" id="ARBA00022475"/>
    </source>
</evidence>
<dbReference type="InterPro" id="IPR004477">
    <property type="entry name" value="ComEC_N"/>
</dbReference>